<dbReference type="AlphaFoldDB" id="A0A2S6G9A4"/>
<dbReference type="InterPro" id="IPR009875">
    <property type="entry name" value="PilZ_domain"/>
</dbReference>
<feature type="domain" description="PilZ" evidence="1">
    <location>
        <begin position="26"/>
        <end position="130"/>
    </location>
</feature>
<evidence type="ECO:0000313" key="5">
    <source>
        <dbReference type="Proteomes" id="UP000239648"/>
    </source>
</evidence>
<sequence length="150" mass="16757">MGKVASFETGHAKRVRMKTATTRPNLRNQQRVDVELDITLEVPKGQCVNCQASNLSRAGMTLCCNLETVKQLIPGMRPPAPGSWVEIKARFPVPVLKTQPVTVLADGNIVNMRRISRDEFELGVQFSEFEGNGFDYVDKCVSRLLAEQKH</sequence>
<reference evidence="3 4" key="2">
    <citation type="submission" date="2018-02" db="EMBL/GenBank/DDBJ databases">
        <title>Subsurface microbial communities from deep shales in Ohio and West Virginia, USA.</title>
        <authorList>
            <person name="Wrighton K."/>
        </authorList>
    </citation>
    <scope>NUCLEOTIDE SEQUENCE [LARGE SCALE GENOMIC DNA]</scope>
    <source>
        <strain evidence="3 4">UTICA-S1B9</strain>
    </source>
</reference>
<dbReference type="EMBL" id="PTIT01000003">
    <property type="protein sequence ID" value="PPK52989.1"/>
    <property type="molecule type" value="Genomic_DNA"/>
</dbReference>
<reference evidence="2 5" key="1">
    <citation type="submission" date="2018-02" db="EMBL/GenBank/DDBJ databases">
        <title>Deep subsurface shale carbon reservoir microbial communities from Ohio and West Virginia, USA.</title>
        <authorList>
            <person name="Wrighton K."/>
        </authorList>
    </citation>
    <scope>NUCLEOTIDE SEQUENCE [LARGE SCALE GENOMIC DNA]</scope>
    <source>
        <strain evidence="2 5">UTICA-S1B6</strain>
    </source>
</reference>
<gene>
    <name evidence="3" type="ORF">B0H24_100363</name>
    <name evidence="2" type="ORF">BY455_10363</name>
</gene>
<keyword evidence="5" id="KW-1185">Reference proteome</keyword>
<evidence type="ECO:0000313" key="4">
    <source>
        <dbReference type="Proteomes" id="UP000239446"/>
    </source>
</evidence>
<proteinExistence type="predicted"/>
<name>A0A2S6G9A4_9GAMM</name>
<organism evidence="3 4">
    <name type="scientific">Marinobacter persicus</name>
    <dbReference type="NCBI Taxonomy" id="930118"/>
    <lineage>
        <taxon>Bacteria</taxon>
        <taxon>Pseudomonadati</taxon>
        <taxon>Pseudomonadota</taxon>
        <taxon>Gammaproteobacteria</taxon>
        <taxon>Pseudomonadales</taxon>
        <taxon>Marinobacteraceae</taxon>
        <taxon>Marinobacter</taxon>
    </lineage>
</organism>
<dbReference type="EMBL" id="PTIU01000003">
    <property type="protein sequence ID" value="PPK55866.1"/>
    <property type="molecule type" value="Genomic_DNA"/>
</dbReference>
<dbReference type="Proteomes" id="UP000239648">
    <property type="component" value="Unassembled WGS sequence"/>
</dbReference>
<evidence type="ECO:0000313" key="3">
    <source>
        <dbReference type="EMBL" id="PPK55866.1"/>
    </source>
</evidence>
<evidence type="ECO:0000259" key="1">
    <source>
        <dbReference type="Pfam" id="PF07238"/>
    </source>
</evidence>
<dbReference type="GO" id="GO:0035438">
    <property type="term" value="F:cyclic-di-GMP binding"/>
    <property type="evidence" value="ECO:0007669"/>
    <property type="project" value="InterPro"/>
</dbReference>
<accession>A0A2S6G9A4</accession>
<dbReference type="Gene3D" id="2.40.10.220">
    <property type="entry name" value="predicted glycosyltransferase like domains"/>
    <property type="match status" value="1"/>
</dbReference>
<dbReference type="RefSeq" id="WP_258075537.1">
    <property type="nucleotide sequence ID" value="NZ_PTIT01000003.1"/>
</dbReference>
<dbReference type="Proteomes" id="UP000239446">
    <property type="component" value="Unassembled WGS sequence"/>
</dbReference>
<comment type="caution">
    <text evidence="3">The sequence shown here is derived from an EMBL/GenBank/DDBJ whole genome shotgun (WGS) entry which is preliminary data.</text>
</comment>
<protein>
    <recommendedName>
        <fullName evidence="1">PilZ domain-containing protein</fullName>
    </recommendedName>
</protein>
<evidence type="ECO:0000313" key="2">
    <source>
        <dbReference type="EMBL" id="PPK52989.1"/>
    </source>
</evidence>
<dbReference type="Pfam" id="PF07238">
    <property type="entry name" value="PilZ"/>
    <property type="match status" value="1"/>
</dbReference>